<reference evidence="2 3" key="1">
    <citation type="journal article" date="2015" name="Int. J. Syst. Evol. Microbiol.">
        <title>Erythrobacter atlanticus sp. nov., a bacterium from ocean sediment able to degrade polycyclic aromatic hydrocarbons.</title>
        <authorList>
            <person name="Zhuang L."/>
            <person name="Liu Y."/>
            <person name="Wang L."/>
            <person name="Wang W."/>
            <person name="Shao Z."/>
        </authorList>
    </citation>
    <scope>NUCLEOTIDE SEQUENCE [LARGE SCALE GENOMIC DNA]</scope>
    <source>
        <strain evidence="3">s21-N3</strain>
    </source>
</reference>
<accession>A0A0H4VG09</accession>
<dbReference type="KEGG" id="ery:CP97_08450"/>
<sequence>MGIAASSALQGESGASGPAYGSLEMLGGPRKFKKKPVLVLDPDELEKAHAAFHDASADLLGEDAERSPRPAMILGLAPMEDDDPEEMGQSDEVQDDSEEYLPSSEAVLSLTKRRTAPLPEDDSPLSNGLHADSGTDFGFTTDDPAEVQIEDGLDIAHRIFPSLPINPEIAAQELDYAPADDGMGIEADNAERNAKPEPWTDISPIIRSPEPPDAQAGQPPASSDDARKPVTSFIGAFTPKEEPQVGNPVASRPAAGADEIPADVEPVASSPYVPRPARFDELNPAKDYDVPEEHYDLDIWLSAPEDDGNTQPSGPEPEVTQDSVGGAAFAQEPETTSSIETSEENVTLTEDDRPDGLAFMRDARSRRSAICATPQGRQSALRTKLLREKAEADAAAHANVAADQGEEEQNSLIRRFWDWLRSAFKD</sequence>
<name>A0A0H4VG09_9SPHN</name>
<dbReference type="PATRIC" id="fig|1648404.4.peg.1756"/>
<organism evidence="2 3">
    <name type="scientific">Aurantiacibacter atlanticus</name>
    <dbReference type="NCBI Taxonomy" id="1648404"/>
    <lineage>
        <taxon>Bacteria</taxon>
        <taxon>Pseudomonadati</taxon>
        <taxon>Pseudomonadota</taxon>
        <taxon>Alphaproteobacteria</taxon>
        <taxon>Sphingomonadales</taxon>
        <taxon>Erythrobacteraceae</taxon>
        <taxon>Aurantiacibacter</taxon>
    </lineage>
</organism>
<feature type="region of interest" description="Disordered" evidence="1">
    <location>
        <begin position="1"/>
        <end position="28"/>
    </location>
</feature>
<dbReference type="RefSeq" id="WP_048885562.1">
    <property type="nucleotide sequence ID" value="NZ_CP011310.1"/>
</dbReference>
<keyword evidence="3" id="KW-1185">Reference proteome</keyword>
<dbReference type="Proteomes" id="UP000059113">
    <property type="component" value="Chromosome"/>
</dbReference>
<dbReference type="STRING" id="1648404.CP97_08450"/>
<evidence type="ECO:0000313" key="2">
    <source>
        <dbReference type="EMBL" id="AKQ42044.1"/>
    </source>
</evidence>
<proteinExistence type="predicted"/>
<gene>
    <name evidence="2" type="ORF">CP97_08450</name>
</gene>
<feature type="region of interest" description="Disordered" evidence="1">
    <location>
        <begin position="56"/>
        <end position="143"/>
    </location>
</feature>
<evidence type="ECO:0000313" key="3">
    <source>
        <dbReference type="Proteomes" id="UP000059113"/>
    </source>
</evidence>
<feature type="compositionally biased region" description="Basic and acidic residues" evidence="1">
    <location>
        <begin position="277"/>
        <end position="297"/>
    </location>
</feature>
<evidence type="ECO:0000256" key="1">
    <source>
        <dbReference type="SAM" id="MobiDB-lite"/>
    </source>
</evidence>
<reference evidence="3" key="2">
    <citation type="submission" date="2015-04" db="EMBL/GenBank/DDBJ databases">
        <title>The complete genome sequence of Erythrobacter sp. s21-N3.</title>
        <authorList>
            <person name="Zhuang L."/>
            <person name="Liu Y."/>
            <person name="Shao Z."/>
        </authorList>
    </citation>
    <scope>NUCLEOTIDE SEQUENCE [LARGE SCALE GENOMIC DNA]</scope>
    <source>
        <strain evidence="3">s21-N3</strain>
    </source>
</reference>
<dbReference type="EMBL" id="CP011310">
    <property type="protein sequence ID" value="AKQ42044.1"/>
    <property type="molecule type" value="Genomic_DNA"/>
</dbReference>
<dbReference type="OrthoDB" id="7408619at2"/>
<dbReference type="AlphaFoldDB" id="A0A0H4VG09"/>
<protein>
    <submittedName>
        <fullName evidence="2">Uncharacterized protein</fullName>
    </submittedName>
</protein>
<feature type="region of interest" description="Disordered" evidence="1">
    <location>
        <begin position="179"/>
        <end position="355"/>
    </location>
</feature>
<feature type="compositionally biased region" description="Acidic residues" evidence="1">
    <location>
        <begin position="79"/>
        <end position="99"/>
    </location>
</feature>